<evidence type="ECO:0000313" key="2">
    <source>
        <dbReference type="Proteomes" id="UP000003009"/>
    </source>
</evidence>
<organism evidence="1 2">
    <name type="scientific">Kingella oralis ATCC 51147</name>
    <dbReference type="NCBI Taxonomy" id="629741"/>
    <lineage>
        <taxon>Bacteria</taxon>
        <taxon>Pseudomonadati</taxon>
        <taxon>Pseudomonadota</taxon>
        <taxon>Betaproteobacteria</taxon>
        <taxon>Neisseriales</taxon>
        <taxon>Neisseriaceae</taxon>
        <taxon>Kingella</taxon>
    </lineage>
</organism>
<comment type="caution">
    <text evidence="1">The sequence shown here is derived from an EMBL/GenBank/DDBJ whole genome shotgun (WGS) entry which is preliminary data.</text>
</comment>
<name>C4GGD0_9NEIS</name>
<dbReference type="EMBL" id="ACJW02000002">
    <property type="protein sequence ID" value="EEP69285.1"/>
    <property type="molecule type" value="Genomic_DNA"/>
</dbReference>
<dbReference type="HOGENOM" id="CLU_3291004_0_0_4"/>
<accession>C4GGD0</accession>
<dbReference type="Proteomes" id="UP000003009">
    <property type="component" value="Unassembled WGS sequence"/>
</dbReference>
<evidence type="ECO:0000313" key="1">
    <source>
        <dbReference type="EMBL" id="EEP69285.1"/>
    </source>
</evidence>
<keyword evidence="2" id="KW-1185">Reference proteome</keyword>
<sequence length="40" mass="4451">MGGFLCCGWFRLGGFRQPENGLGGYFCFSGSLKTAFYMFP</sequence>
<gene>
    <name evidence="1" type="ORF">GCWU000324_01198</name>
</gene>
<dbReference type="AlphaFoldDB" id="C4GGD0"/>
<reference evidence="1" key="1">
    <citation type="submission" date="2009-04" db="EMBL/GenBank/DDBJ databases">
        <authorList>
            <person name="Weinstock G."/>
            <person name="Sodergren E."/>
            <person name="Clifton S."/>
            <person name="Fulton L."/>
            <person name="Fulton B."/>
            <person name="Courtney L."/>
            <person name="Fronick C."/>
            <person name="Harrison M."/>
            <person name="Strong C."/>
            <person name="Farmer C."/>
            <person name="Delahaunty K."/>
            <person name="Markovic C."/>
            <person name="Hall O."/>
            <person name="Minx P."/>
            <person name="Tomlinson C."/>
            <person name="Mitreva M."/>
            <person name="Nelson J."/>
            <person name="Hou S."/>
            <person name="Wollam A."/>
            <person name="Pepin K.H."/>
            <person name="Johnson M."/>
            <person name="Bhonagiri V."/>
            <person name="Nash W.E."/>
            <person name="Warren W."/>
            <person name="Chinwalla A."/>
            <person name="Mardis E.R."/>
            <person name="Wilson R.K."/>
        </authorList>
    </citation>
    <scope>NUCLEOTIDE SEQUENCE [LARGE SCALE GENOMIC DNA]</scope>
    <source>
        <strain evidence="1">ATCC 51147</strain>
    </source>
</reference>
<protein>
    <submittedName>
        <fullName evidence="1">Uncharacterized protein</fullName>
    </submittedName>
</protein>
<proteinExistence type="predicted"/>